<organism evidence="1 2">
    <name type="scientific">Kingdonia uniflora</name>
    <dbReference type="NCBI Taxonomy" id="39325"/>
    <lineage>
        <taxon>Eukaryota</taxon>
        <taxon>Viridiplantae</taxon>
        <taxon>Streptophyta</taxon>
        <taxon>Embryophyta</taxon>
        <taxon>Tracheophyta</taxon>
        <taxon>Spermatophyta</taxon>
        <taxon>Magnoliopsida</taxon>
        <taxon>Ranunculales</taxon>
        <taxon>Circaeasteraceae</taxon>
        <taxon>Kingdonia</taxon>
    </lineage>
</organism>
<name>A0A7J7MS16_9MAGN</name>
<protein>
    <submittedName>
        <fullName evidence="1">Uncharacterized protein</fullName>
    </submittedName>
</protein>
<comment type="caution">
    <text evidence="1">The sequence shown here is derived from an EMBL/GenBank/DDBJ whole genome shotgun (WGS) entry which is preliminary data.</text>
</comment>
<dbReference type="Proteomes" id="UP000541444">
    <property type="component" value="Unassembled WGS sequence"/>
</dbReference>
<evidence type="ECO:0000313" key="2">
    <source>
        <dbReference type="Proteomes" id="UP000541444"/>
    </source>
</evidence>
<dbReference type="AlphaFoldDB" id="A0A7J7MS16"/>
<dbReference type="EMBL" id="JACGCM010001272">
    <property type="protein sequence ID" value="KAF6157617.1"/>
    <property type="molecule type" value="Genomic_DNA"/>
</dbReference>
<feature type="non-terminal residue" evidence="1">
    <location>
        <position position="76"/>
    </location>
</feature>
<accession>A0A7J7MS16</accession>
<gene>
    <name evidence="1" type="ORF">GIB67_037190</name>
</gene>
<evidence type="ECO:0000313" key="1">
    <source>
        <dbReference type="EMBL" id="KAF6157617.1"/>
    </source>
</evidence>
<proteinExistence type="predicted"/>
<keyword evidence="2" id="KW-1185">Reference proteome</keyword>
<reference evidence="1 2" key="1">
    <citation type="journal article" date="2020" name="IScience">
        <title>Genome Sequencing of the Endangered Kingdonia uniflora (Circaeasteraceae, Ranunculales) Reveals Potential Mechanisms of Evolutionary Specialization.</title>
        <authorList>
            <person name="Sun Y."/>
            <person name="Deng T."/>
            <person name="Zhang A."/>
            <person name="Moore M.J."/>
            <person name="Landis J.B."/>
            <person name="Lin N."/>
            <person name="Zhang H."/>
            <person name="Zhang X."/>
            <person name="Huang J."/>
            <person name="Zhang X."/>
            <person name="Sun H."/>
            <person name="Wang H."/>
        </authorList>
    </citation>
    <scope>NUCLEOTIDE SEQUENCE [LARGE SCALE GENOMIC DNA]</scope>
    <source>
        <strain evidence="1">TB1705</strain>
        <tissue evidence="1">Leaf</tissue>
    </source>
</reference>
<sequence>MKSEVTACLISIQLQSAGIPWTRYRYSIMYTEIVGPQTAHASYDEGTSPIVYQLSRIRHFTMLGDCFENEVLDFEF</sequence>